<dbReference type="AlphaFoldDB" id="A0A0B6S500"/>
<keyword evidence="2" id="KW-0663">Pyridoxal phosphate</keyword>
<evidence type="ECO:0000259" key="6">
    <source>
        <dbReference type="PROSITE" id="PS50949"/>
    </source>
</evidence>
<accession>A0A0B6S500</accession>
<evidence type="ECO:0000313" key="7">
    <source>
        <dbReference type="EMBL" id="AJK49479.1"/>
    </source>
</evidence>
<reference evidence="8" key="1">
    <citation type="submission" date="2011-03" db="EMBL/GenBank/DDBJ databases">
        <authorList>
            <person name="Voget S."/>
            <person name="Streit W.R."/>
            <person name="Jaeger K.E."/>
            <person name="Daniel R."/>
        </authorList>
    </citation>
    <scope>NUCLEOTIDE SEQUENCE [LARGE SCALE GENOMIC DNA]</scope>
    <source>
        <strain evidence="8">PG1</strain>
    </source>
</reference>
<evidence type="ECO:0000256" key="3">
    <source>
        <dbReference type="ARBA" id="ARBA00023015"/>
    </source>
</evidence>
<dbReference type="CDD" id="cd00609">
    <property type="entry name" value="AAT_like"/>
    <property type="match status" value="1"/>
</dbReference>
<dbReference type="InterPro" id="IPR015424">
    <property type="entry name" value="PyrdxlP-dep_Trfase"/>
</dbReference>
<dbReference type="Gene3D" id="1.10.10.10">
    <property type="entry name" value="Winged helix-like DNA-binding domain superfamily/Winged helix DNA-binding domain"/>
    <property type="match status" value="1"/>
</dbReference>
<evidence type="ECO:0000256" key="5">
    <source>
        <dbReference type="ARBA" id="ARBA00023163"/>
    </source>
</evidence>
<dbReference type="PANTHER" id="PTHR46577:SF1">
    <property type="entry name" value="HTH-TYPE TRANSCRIPTIONAL REGULATORY PROTEIN GABR"/>
    <property type="match status" value="1"/>
</dbReference>
<evidence type="ECO:0000313" key="8">
    <source>
        <dbReference type="Proteomes" id="UP000031838"/>
    </source>
</evidence>
<dbReference type="InterPro" id="IPR036388">
    <property type="entry name" value="WH-like_DNA-bd_sf"/>
</dbReference>
<evidence type="ECO:0000256" key="2">
    <source>
        <dbReference type="ARBA" id="ARBA00022898"/>
    </source>
</evidence>
<dbReference type="SMART" id="SM00345">
    <property type="entry name" value="HTH_GNTR"/>
    <property type="match status" value="1"/>
</dbReference>
<dbReference type="SUPFAM" id="SSF53383">
    <property type="entry name" value="PLP-dependent transferases"/>
    <property type="match status" value="1"/>
</dbReference>
<keyword evidence="5" id="KW-0804">Transcription</keyword>
<dbReference type="InterPro" id="IPR015421">
    <property type="entry name" value="PyrdxlP-dep_Trfase_major"/>
</dbReference>
<dbReference type="InterPro" id="IPR051446">
    <property type="entry name" value="HTH_trans_reg/aminotransferase"/>
</dbReference>
<evidence type="ECO:0000256" key="4">
    <source>
        <dbReference type="ARBA" id="ARBA00023125"/>
    </source>
</evidence>
<dbReference type="InterPro" id="IPR000524">
    <property type="entry name" value="Tscrpt_reg_HTH_GntR"/>
</dbReference>
<reference evidence="7 8" key="2">
    <citation type="journal article" date="2016" name="Appl. Microbiol. Biotechnol.">
        <title>Mutations improving production and secretion of extracellular lipase by Burkholderia glumae PG1.</title>
        <authorList>
            <person name="Knapp A."/>
            <person name="Voget S."/>
            <person name="Gao R."/>
            <person name="Zaburannyi N."/>
            <person name="Krysciak D."/>
            <person name="Breuer M."/>
            <person name="Hauer B."/>
            <person name="Streit W.R."/>
            <person name="Muller R."/>
            <person name="Daniel R."/>
            <person name="Jaeger K.E."/>
        </authorList>
    </citation>
    <scope>NUCLEOTIDE SEQUENCE [LARGE SCALE GENOMIC DNA]</scope>
    <source>
        <strain evidence="7 8">PG1</strain>
    </source>
</reference>
<dbReference type="InterPro" id="IPR004839">
    <property type="entry name" value="Aminotransferase_I/II_large"/>
</dbReference>
<feature type="domain" description="HTH gntR-type" evidence="6">
    <location>
        <begin position="13"/>
        <end position="81"/>
    </location>
</feature>
<proteinExistence type="inferred from homology"/>
<keyword evidence="8" id="KW-1185">Reference proteome</keyword>
<dbReference type="SUPFAM" id="SSF46785">
    <property type="entry name" value="Winged helix' DNA-binding domain"/>
    <property type="match status" value="1"/>
</dbReference>
<gene>
    <name evidence="7" type="ORF">BGL_2c14120</name>
</gene>
<dbReference type="EMBL" id="CP002581">
    <property type="protein sequence ID" value="AJK49479.1"/>
    <property type="molecule type" value="Genomic_DNA"/>
</dbReference>
<dbReference type="OrthoDB" id="9804020at2"/>
<dbReference type="KEGG" id="bgp:BGL_2c14120"/>
<keyword evidence="4" id="KW-0238">DNA-binding</keyword>
<dbReference type="PROSITE" id="PS50949">
    <property type="entry name" value="HTH_GNTR"/>
    <property type="match status" value="1"/>
</dbReference>
<dbReference type="PANTHER" id="PTHR46577">
    <property type="entry name" value="HTH-TYPE TRANSCRIPTIONAL REGULATORY PROTEIN GABR"/>
    <property type="match status" value="1"/>
</dbReference>
<organism evidence="7 8">
    <name type="scientific">Burkholderia plantarii</name>
    <dbReference type="NCBI Taxonomy" id="41899"/>
    <lineage>
        <taxon>Bacteria</taxon>
        <taxon>Pseudomonadati</taxon>
        <taxon>Pseudomonadota</taxon>
        <taxon>Betaproteobacteria</taxon>
        <taxon>Burkholderiales</taxon>
        <taxon>Burkholderiaceae</taxon>
        <taxon>Burkholderia</taxon>
    </lineage>
</organism>
<dbReference type="CDD" id="cd07377">
    <property type="entry name" value="WHTH_GntR"/>
    <property type="match status" value="1"/>
</dbReference>
<sequence>MAGHQHLEHGSEDPLYRQIYERFRRAIANGTYAPGARVPSVRNLASELQISRGTVELAYDLLIGEGYLVARGQAGTIVSPSLAPQQVRDSLQRAGTARPVARAPDAATESYPPPFQLGLPALDLFPHKLWASLVTRQARVQSRLFAYPNPAGYQPLREAISAYLHISRGLDCSPEQVFVLPGYRGVTGLLSRTLLRPLDELWLEDPCFPPSRYLFAEMGARIVPVPVDKDGLSVAKGKELAPHARFALVTPAHQSPLGVPLSLARRLELITWAQQNNAFIIEDDYDSEFRYDGRPLPALASLVATGNVLYVGTFSKALSPALRLAYLVVPKPLVARFNEACARLHDGCPVLIQGVTADFINEGYFARHLKKMRAAYSQRREMVIDSMRATFGGRMQYEDMPCGLNLIASLDDAEDDRLLAQRAKSRNLAVEPLSGRYIEAPPKKGLLLGFANVKSEEKALALARELKVAIEAD</sequence>
<dbReference type="GO" id="GO:0003700">
    <property type="term" value="F:DNA-binding transcription factor activity"/>
    <property type="evidence" value="ECO:0007669"/>
    <property type="project" value="InterPro"/>
</dbReference>
<dbReference type="Proteomes" id="UP000031838">
    <property type="component" value="Chromosome 2"/>
</dbReference>
<dbReference type="InterPro" id="IPR036390">
    <property type="entry name" value="WH_DNA-bd_sf"/>
</dbReference>
<name>A0A0B6S500_BURPL</name>
<dbReference type="GO" id="GO:0003677">
    <property type="term" value="F:DNA binding"/>
    <property type="evidence" value="ECO:0007669"/>
    <property type="project" value="UniProtKB-KW"/>
</dbReference>
<dbReference type="Pfam" id="PF00392">
    <property type="entry name" value="GntR"/>
    <property type="match status" value="1"/>
</dbReference>
<dbReference type="Gene3D" id="3.40.640.10">
    <property type="entry name" value="Type I PLP-dependent aspartate aminotransferase-like (Major domain)"/>
    <property type="match status" value="1"/>
</dbReference>
<protein>
    <submittedName>
        <fullName evidence="7">Putative transcriptional regulator, GntR familyprotein</fullName>
    </submittedName>
</protein>
<comment type="similarity">
    <text evidence="1">In the C-terminal section; belongs to the class-I pyridoxal-phosphate-dependent aminotransferase family.</text>
</comment>
<evidence type="ECO:0000256" key="1">
    <source>
        <dbReference type="ARBA" id="ARBA00005384"/>
    </source>
</evidence>
<dbReference type="Pfam" id="PF00155">
    <property type="entry name" value="Aminotran_1_2"/>
    <property type="match status" value="1"/>
</dbReference>
<keyword evidence="3" id="KW-0805">Transcription regulation</keyword>
<dbReference type="GO" id="GO:0030170">
    <property type="term" value="F:pyridoxal phosphate binding"/>
    <property type="evidence" value="ECO:0007669"/>
    <property type="project" value="InterPro"/>
</dbReference>
<dbReference type="HOGENOM" id="CLU_017584_0_1_4"/>